<proteinExistence type="predicted"/>
<evidence type="ECO:0000313" key="1">
    <source>
        <dbReference type="EMBL" id="GAA1556053.1"/>
    </source>
</evidence>
<dbReference type="RefSeq" id="WP_344232240.1">
    <property type="nucleotide sequence ID" value="NZ_BAAAPH010000003.1"/>
</dbReference>
<dbReference type="EMBL" id="BAAAPH010000003">
    <property type="protein sequence ID" value="GAA1556053.1"/>
    <property type="molecule type" value="Genomic_DNA"/>
</dbReference>
<evidence type="ECO:0000313" key="2">
    <source>
        <dbReference type="Proteomes" id="UP001501705"/>
    </source>
</evidence>
<comment type="caution">
    <text evidence="1">The sequence shown here is derived from an EMBL/GenBank/DDBJ whole genome shotgun (WGS) entry which is preliminary data.</text>
</comment>
<protein>
    <submittedName>
        <fullName evidence="1">Uncharacterized protein</fullName>
    </submittedName>
</protein>
<keyword evidence="2" id="KW-1185">Reference proteome</keyword>
<name>A0ABN2CC08_9ACTN</name>
<sequence>MLILSPAEDRGPKGGILSLHGGGMIMGGRGDHVSHEAGVSVDLHMWGGGAFKGPT</sequence>
<accession>A0ABN2CC08</accession>
<dbReference type="Proteomes" id="UP001501705">
    <property type="component" value="Unassembled WGS sequence"/>
</dbReference>
<gene>
    <name evidence="1" type="ORF">GCM10009804_11130</name>
</gene>
<reference evidence="1 2" key="1">
    <citation type="journal article" date="2019" name="Int. J. Syst. Evol. Microbiol.">
        <title>The Global Catalogue of Microorganisms (GCM) 10K type strain sequencing project: providing services to taxonomists for standard genome sequencing and annotation.</title>
        <authorList>
            <consortium name="The Broad Institute Genomics Platform"/>
            <consortium name="The Broad Institute Genome Sequencing Center for Infectious Disease"/>
            <person name="Wu L."/>
            <person name="Ma J."/>
        </authorList>
    </citation>
    <scope>NUCLEOTIDE SEQUENCE [LARGE SCALE GENOMIC DNA]</scope>
    <source>
        <strain evidence="1 2">JCM 15572</strain>
    </source>
</reference>
<organism evidence="1 2">
    <name type="scientific">Kribbella hippodromi</name>
    <dbReference type="NCBI Taxonomy" id="434347"/>
    <lineage>
        <taxon>Bacteria</taxon>
        <taxon>Bacillati</taxon>
        <taxon>Actinomycetota</taxon>
        <taxon>Actinomycetes</taxon>
        <taxon>Propionibacteriales</taxon>
        <taxon>Kribbellaceae</taxon>
        <taxon>Kribbella</taxon>
    </lineage>
</organism>